<name>A0ABS4DQJ7_9GAMM</name>
<evidence type="ECO:0000313" key="3">
    <source>
        <dbReference type="EMBL" id="MBP1475334.1"/>
    </source>
</evidence>
<protein>
    <submittedName>
        <fullName evidence="3">DUF1311 domain-containing protein</fullName>
    </submittedName>
</protein>
<dbReference type="Gene3D" id="1.20.1270.180">
    <property type="match status" value="1"/>
</dbReference>
<feature type="chain" id="PRO_5045520879" evidence="1">
    <location>
        <begin position="19"/>
        <end position="128"/>
    </location>
</feature>
<dbReference type="EMBL" id="JAGJRS010000026">
    <property type="protein sequence ID" value="MBP1475334.1"/>
    <property type="molecule type" value="Genomic_DNA"/>
</dbReference>
<keyword evidence="4" id="KW-1185">Reference proteome</keyword>
<dbReference type="Pfam" id="PF07007">
    <property type="entry name" value="LprI"/>
    <property type="match status" value="1"/>
</dbReference>
<dbReference type="RefSeq" id="WP_209621856.1">
    <property type="nucleotide sequence ID" value="NZ_JAGJRS010000026.1"/>
</dbReference>
<evidence type="ECO:0000259" key="2">
    <source>
        <dbReference type="Pfam" id="PF07007"/>
    </source>
</evidence>
<evidence type="ECO:0000313" key="4">
    <source>
        <dbReference type="Proteomes" id="UP000823790"/>
    </source>
</evidence>
<comment type="caution">
    <text evidence="3">The sequence shown here is derived from an EMBL/GenBank/DDBJ whole genome shotgun (WGS) entry which is preliminary data.</text>
</comment>
<reference evidence="3 4" key="1">
    <citation type="submission" date="2021-04" db="EMBL/GenBank/DDBJ databases">
        <authorList>
            <person name="Huq M.A."/>
        </authorList>
    </citation>
    <scope>NUCLEOTIDE SEQUENCE [LARGE SCALE GENOMIC DNA]</scope>
    <source>
        <strain evidence="3 4">MAH-13</strain>
    </source>
</reference>
<evidence type="ECO:0000256" key="1">
    <source>
        <dbReference type="SAM" id="SignalP"/>
    </source>
</evidence>
<feature type="signal peptide" evidence="1">
    <location>
        <begin position="1"/>
        <end position="18"/>
    </location>
</feature>
<keyword evidence="1" id="KW-0732">Signal</keyword>
<gene>
    <name evidence="3" type="ORF">J7I44_13560</name>
</gene>
<dbReference type="InterPro" id="IPR009739">
    <property type="entry name" value="LprI-like_N"/>
</dbReference>
<sequence>MKKFAALALLILPIQSFAADKCMDTANTDTEIEECASQELGQADSALDSAYEAALAELDKMASDGDEGAAEAKKQLISAQQKWDDFRKADCDVTFFMNVGGSIRIPATMKCMADHANQRRQVLQHLFD</sequence>
<feature type="domain" description="Lysozyme inhibitor LprI-like N-terminal" evidence="2">
    <location>
        <begin position="22"/>
        <end position="123"/>
    </location>
</feature>
<accession>A0ABS4DQJ7</accession>
<dbReference type="Proteomes" id="UP000823790">
    <property type="component" value="Unassembled WGS sequence"/>
</dbReference>
<proteinExistence type="predicted"/>
<organism evidence="3 4">
    <name type="scientific">Frateuria flava</name>
    <dbReference type="NCBI Taxonomy" id="2821489"/>
    <lineage>
        <taxon>Bacteria</taxon>
        <taxon>Pseudomonadati</taxon>
        <taxon>Pseudomonadota</taxon>
        <taxon>Gammaproteobacteria</taxon>
        <taxon>Lysobacterales</taxon>
        <taxon>Rhodanobacteraceae</taxon>
        <taxon>Frateuria</taxon>
    </lineage>
</organism>